<sequence>MMASSGVTGCWKLVIGSGAGSHIVRQTVIPATLDHLRQIVRGSLPSAPASASTDIGREVTFVGFSGEEKLTIADDAAVSSFFNKPNNFMPRVEVYHPAIPGSFVRDLVSPSEQFAKVGQSAAGPAVGSLYGSFADEQSFQLVPRRDEGLGDNDNESVVSLQTIQSEEVGAGSRASAAEMGESFYIKGRKRTIRKDFESFLDAVRDHKELDTMACHSYSVPGDALQEVNARLSEIGIQVVMAMSTIDRLRQIGRAAGQGAKRLVYAAAGGVFVRAMCSVGAEIAGVEVVGALLNPVVVVVVLLGGILWGVKVGVDEYNKEMAKIEAARPEAYLEVSIDGDRAILEYRARPPEESAMLLSEVV</sequence>
<evidence type="ECO:0000313" key="3">
    <source>
        <dbReference type="Proteomes" id="UP000041254"/>
    </source>
</evidence>
<protein>
    <submittedName>
        <fullName evidence="2">Uncharacterized protein</fullName>
    </submittedName>
</protein>
<reference evidence="2 3" key="1">
    <citation type="submission" date="2014-11" db="EMBL/GenBank/DDBJ databases">
        <authorList>
            <person name="Zhu J."/>
            <person name="Qi W."/>
            <person name="Song R."/>
        </authorList>
    </citation>
    <scope>NUCLEOTIDE SEQUENCE [LARGE SCALE GENOMIC DNA]</scope>
</reference>
<evidence type="ECO:0000256" key="1">
    <source>
        <dbReference type="SAM" id="Phobius"/>
    </source>
</evidence>
<dbReference type="EMBL" id="CDMY01000306">
    <property type="protein sequence ID" value="CEM01599.1"/>
    <property type="molecule type" value="Genomic_DNA"/>
</dbReference>
<keyword evidence="1" id="KW-1133">Transmembrane helix</keyword>
<proteinExistence type="predicted"/>
<keyword evidence="1" id="KW-0472">Membrane</keyword>
<gene>
    <name evidence="2" type="ORF">Vbra_20803</name>
</gene>
<keyword evidence="3" id="KW-1185">Reference proteome</keyword>
<dbReference type="Proteomes" id="UP000041254">
    <property type="component" value="Unassembled WGS sequence"/>
</dbReference>
<organism evidence="2 3">
    <name type="scientific">Vitrella brassicaformis (strain CCMP3155)</name>
    <dbReference type="NCBI Taxonomy" id="1169540"/>
    <lineage>
        <taxon>Eukaryota</taxon>
        <taxon>Sar</taxon>
        <taxon>Alveolata</taxon>
        <taxon>Colpodellida</taxon>
        <taxon>Vitrellaceae</taxon>
        <taxon>Vitrella</taxon>
    </lineage>
</organism>
<keyword evidence="1" id="KW-0812">Transmembrane</keyword>
<evidence type="ECO:0000313" key="2">
    <source>
        <dbReference type="EMBL" id="CEM01599.1"/>
    </source>
</evidence>
<dbReference type="VEuPathDB" id="CryptoDB:Vbra_20803"/>
<dbReference type="InParanoid" id="A0A0G4ETG3"/>
<accession>A0A0G4ETG3</accession>
<dbReference type="AlphaFoldDB" id="A0A0G4ETG3"/>
<name>A0A0G4ETG3_VITBC</name>
<feature type="transmembrane region" description="Helical" evidence="1">
    <location>
        <begin position="291"/>
        <end position="313"/>
    </location>
</feature>